<dbReference type="Proteomes" id="UP000814176">
    <property type="component" value="Unassembled WGS sequence"/>
</dbReference>
<dbReference type="Gene3D" id="3.90.1200.10">
    <property type="match status" value="1"/>
</dbReference>
<dbReference type="CDD" id="cd05120">
    <property type="entry name" value="APH_ChoK_like"/>
    <property type="match status" value="1"/>
</dbReference>
<dbReference type="InterPro" id="IPR011009">
    <property type="entry name" value="Kinase-like_dom_sf"/>
</dbReference>
<sequence>MASAHDEVQHLLSRIDNLNLPHPSTPLLSSFVTEAVNPVSAARYMNGKLSAGEARLVVSDWAYIIDSITENGRSPPPPDAITRHAITKRDGGKCCITGKDGTFWDPLLVAPILPFPSGWTKDKDRILDMLGAFFGPPYRDWWLSYARNPEHMSCYCNHWLVRTSAAKAFARGSVRLDRLQPSMVEYEVNPVLIGPEDPIEVDGRFPLLGDRSRSGIETIDPRFVGTHARLCRSIRYVEIAKKVAPEILQQPSESSNSLPVPYSPRPTPQRKSVALSRLFPSHAFLSVWLMVPDKFRIAVYETLRKLGERLYGKPNDYSTVQRLPFGLYLKYQGEPAGYRNEFNALQTVHRHTSIPAPKPLDVVIKKLDTDSLFPSEAYLLITRISGMPLSRCQDVLSDGDCKHIITQLKDYLTQLRAIPKKTPVNADMAICNTLGEACRDPRIRSADPMGPFPDEVAFSQVLRFSDDPARRGHRIVFTHADLNPRNILVDRAVYPDGSTGWRVTGIVDWENAGYYPEYWDYTKALFEGFRWTRRYVNLVKEVFAELGDYSKELDVETRSWESGDGV</sequence>
<keyword evidence="3" id="KW-1185">Reference proteome</keyword>
<protein>
    <submittedName>
        <fullName evidence="2">Kinase-like domain-containing protein</fullName>
    </submittedName>
</protein>
<evidence type="ECO:0000313" key="2">
    <source>
        <dbReference type="EMBL" id="KAH9832876.1"/>
    </source>
</evidence>
<accession>A0ABQ8K7U9</accession>
<evidence type="ECO:0000259" key="1">
    <source>
        <dbReference type="Pfam" id="PF01636"/>
    </source>
</evidence>
<dbReference type="SUPFAM" id="SSF56112">
    <property type="entry name" value="Protein kinase-like (PK-like)"/>
    <property type="match status" value="1"/>
</dbReference>
<dbReference type="GeneID" id="72007454"/>
<organism evidence="2 3">
    <name type="scientific">Rhodofomes roseus</name>
    <dbReference type="NCBI Taxonomy" id="34475"/>
    <lineage>
        <taxon>Eukaryota</taxon>
        <taxon>Fungi</taxon>
        <taxon>Dikarya</taxon>
        <taxon>Basidiomycota</taxon>
        <taxon>Agaricomycotina</taxon>
        <taxon>Agaricomycetes</taxon>
        <taxon>Polyporales</taxon>
        <taxon>Rhodofomes</taxon>
    </lineage>
</organism>
<dbReference type="PANTHER" id="PTHR21310">
    <property type="entry name" value="AMINOGLYCOSIDE PHOSPHOTRANSFERASE-RELATED-RELATED"/>
    <property type="match status" value="1"/>
</dbReference>
<dbReference type="EMBL" id="JADCUA010000020">
    <property type="protein sequence ID" value="KAH9832876.1"/>
    <property type="molecule type" value="Genomic_DNA"/>
</dbReference>
<dbReference type="Pfam" id="PF01636">
    <property type="entry name" value="APH"/>
    <property type="match status" value="1"/>
</dbReference>
<reference evidence="2 3" key="1">
    <citation type="journal article" date="2021" name="Environ. Microbiol.">
        <title>Gene family expansions and transcriptome signatures uncover fungal adaptations to wood decay.</title>
        <authorList>
            <person name="Hage H."/>
            <person name="Miyauchi S."/>
            <person name="Viragh M."/>
            <person name="Drula E."/>
            <person name="Min B."/>
            <person name="Chaduli D."/>
            <person name="Navarro D."/>
            <person name="Favel A."/>
            <person name="Norest M."/>
            <person name="Lesage-Meessen L."/>
            <person name="Balint B."/>
            <person name="Merenyi Z."/>
            <person name="de Eugenio L."/>
            <person name="Morin E."/>
            <person name="Martinez A.T."/>
            <person name="Baldrian P."/>
            <person name="Stursova M."/>
            <person name="Martinez M.J."/>
            <person name="Novotny C."/>
            <person name="Magnuson J.K."/>
            <person name="Spatafora J.W."/>
            <person name="Maurice S."/>
            <person name="Pangilinan J."/>
            <person name="Andreopoulos W."/>
            <person name="LaButti K."/>
            <person name="Hundley H."/>
            <person name="Na H."/>
            <person name="Kuo A."/>
            <person name="Barry K."/>
            <person name="Lipzen A."/>
            <person name="Henrissat B."/>
            <person name="Riley R."/>
            <person name="Ahrendt S."/>
            <person name="Nagy L.G."/>
            <person name="Grigoriev I.V."/>
            <person name="Martin F."/>
            <person name="Rosso M.N."/>
        </authorList>
    </citation>
    <scope>NUCLEOTIDE SEQUENCE [LARGE SCALE GENOMIC DNA]</scope>
    <source>
        <strain evidence="2 3">CIRM-BRFM 1785</strain>
    </source>
</reference>
<dbReference type="PANTHER" id="PTHR21310:SF58">
    <property type="entry name" value="AMINOGLYCOSIDE PHOSPHOTRANSFERASE DOMAIN-CONTAINING PROTEIN"/>
    <property type="match status" value="1"/>
</dbReference>
<comment type="caution">
    <text evidence="2">The sequence shown here is derived from an EMBL/GenBank/DDBJ whole genome shotgun (WGS) entry which is preliminary data.</text>
</comment>
<gene>
    <name evidence="2" type="ORF">C8Q71DRAFT_850067</name>
</gene>
<proteinExistence type="predicted"/>
<evidence type="ECO:0000313" key="3">
    <source>
        <dbReference type="Proteomes" id="UP000814176"/>
    </source>
</evidence>
<dbReference type="InterPro" id="IPR051678">
    <property type="entry name" value="AGP_Transferase"/>
</dbReference>
<dbReference type="InterPro" id="IPR002575">
    <property type="entry name" value="Aminoglycoside_PTrfase"/>
</dbReference>
<name>A0ABQ8K7U9_9APHY</name>
<feature type="domain" description="Aminoglycoside phosphotransferase" evidence="1">
    <location>
        <begin position="335"/>
        <end position="533"/>
    </location>
</feature>
<dbReference type="RefSeq" id="XP_047775642.1">
    <property type="nucleotide sequence ID" value="XM_047926722.1"/>
</dbReference>